<evidence type="ECO:0000256" key="2">
    <source>
        <dbReference type="ARBA" id="ARBA00004885"/>
    </source>
</evidence>
<dbReference type="GO" id="GO:0009097">
    <property type="term" value="P:isoleucine biosynthetic process"/>
    <property type="evidence" value="ECO:0007669"/>
    <property type="project" value="UniProtKB-UniRule"/>
</dbReference>
<feature type="binding site" evidence="9">
    <location>
        <position position="49"/>
    </location>
    <ligand>
        <name>NADP(+)</name>
        <dbReference type="ChEBI" id="CHEBI:58349"/>
    </ligand>
</feature>
<dbReference type="PANTHER" id="PTHR21371">
    <property type="entry name" value="KETOL-ACID REDUCTOISOMERASE, MITOCHONDRIAL"/>
    <property type="match status" value="1"/>
</dbReference>
<dbReference type="GO" id="GO:0004455">
    <property type="term" value="F:ketol-acid reductoisomerase activity"/>
    <property type="evidence" value="ECO:0007669"/>
    <property type="project" value="UniProtKB-UniRule"/>
</dbReference>
<dbReference type="NCBIfam" id="TIGR00465">
    <property type="entry name" value="ilvC"/>
    <property type="match status" value="1"/>
</dbReference>
<sequence>MAAKMYYDRDVDTAPIENKLIAIIGYGSQAHAHAQNLRDSGFNVVVGLRDGSSSRAKAEQAGLRVASIEDATKEADVVMLLIPDENQPKTYSESIEPHLTDGKALAFGHGFNVHFGRIKPPAGVDVFLVAPKGPGHMLRRVYADGAGMPGIFAVGQDATGNARDIALAYARGIGCTRAGVLETTFKEETETDLFGEQSVLCGGVTHLIQAGFETLVDAGYQPEIAYFETLHEVKLIVDLIYEKGFEGMRHSISNTAEFGDYVTGPRIITDDTKATMKDVLSDIQEGRFAQKFIDDAESGFPYMNEQRTKMRDHKLETVGKELRDMMPFISKKELEV</sequence>
<evidence type="ECO:0000256" key="4">
    <source>
        <dbReference type="ARBA" id="ARBA00022605"/>
    </source>
</evidence>
<dbReference type="PROSITE" id="PS51850">
    <property type="entry name" value="KARI_N"/>
    <property type="match status" value="1"/>
</dbReference>
<dbReference type="InterPro" id="IPR014359">
    <property type="entry name" value="KARI_prok"/>
</dbReference>
<dbReference type="GO" id="GO:0005829">
    <property type="term" value="C:cytosol"/>
    <property type="evidence" value="ECO:0007669"/>
    <property type="project" value="TreeGrafter"/>
</dbReference>
<dbReference type="PIRSF" id="PIRSF000116">
    <property type="entry name" value="IlvC_gammaproteo"/>
    <property type="match status" value="1"/>
</dbReference>
<comment type="function">
    <text evidence="9">Involved in the biosynthesis of branched-chain amino acids (BCAA). Catalyzes an alkyl-migration followed by a ketol-acid reduction of (S)-2-acetolactate (S2AL) to yield (R)-2,3-dihydroxy-isovalerate. In the isomerase reaction, S2AL is rearranged via a Mg-dependent methyl migration to produce 3-hydroxy-3-methyl-2-ketobutyrate (HMKB). In the reductase reaction, this 2-ketoacid undergoes a metal-dependent reduction by NADPH to yield (R)-2,3-dihydroxy-isovalerate.</text>
</comment>
<evidence type="ECO:0000313" key="13">
    <source>
        <dbReference type="EMBL" id="AIZ45308.1"/>
    </source>
</evidence>
<feature type="binding site" evidence="9">
    <location>
        <position position="135"/>
    </location>
    <ligand>
        <name>NADP(+)</name>
        <dbReference type="ChEBI" id="CHEBI:58349"/>
    </ligand>
</feature>
<evidence type="ECO:0000256" key="10">
    <source>
        <dbReference type="PROSITE-ProRule" id="PRU01198"/>
    </source>
</evidence>
<feature type="binding site" evidence="9 10">
    <location>
        <position position="232"/>
    </location>
    <ligand>
        <name>Mg(2+)</name>
        <dbReference type="ChEBI" id="CHEBI:18420"/>
        <label>2</label>
    </ligand>
</feature>
<dbReference type="InterPro" id="IPR008927">
    <property type="entry name" value="6-PGluconate_DH-like_C_sf"/>
</dbReference>
<dbReference type="STRING" id="1182571.QR90_09655"/>
<proteinExistence type="inferred from homology"/>
<evidence type="ECO:0000259" key="11">
    <source>
        <dbReference type="PROSITE" id="PS51850"/>
    </source>
</evidence>
<dbReference type="Pfam" id="PF07991">
    <property type="entry name" value="KARI_N"/>
    <property type="match status" value="1"/>
</dbReference>
<keyword evidence="8 9" id="KW-0100">Branched-chain amino acid biosynthesis</keyword>
<dbReference type="Pfam" id="PF01450">
    <property type="entry name" value="KARI_C"/>
    <property type="match status" value="1"/>
</dbReference>
<comment type="caution">
    <text evidence="9">Lacks conserved residue(s) required for the propagation of feature annotation.</text>
</comment>
<dbReference type="EC" id="1.1.1.86" evidence="9"/>
<feature type="domain" description="KARI C-terminal knotted" evidence="12">
    <location>
        <begin position="184"/>
        <end position="329"/>
    </location>
</feature>
<evidence type="ECO:0000256" key="7">
    <source>
        <dbReference type="ARBA" id="ARBA00023002"/>
    </source>
</evidence>
<dbReference type="InterPro" id="IPR000506">
    <property type="entry name" value="KARI_C"/>
</dbReference>
<comment type="catalytic activity">
    <reaction evidence="9">
        <text>(2R)-2,3-dihydroxy-3-methylbutanoate + NADP(+) = (2S)-2-acetolactate + NADPH + H(+)</text>
        <dbReference type="Rhea" id="RHEA:22068"/>
        <dbReference type="ChEBI" id="CHEBI:15378"/>
        <dbReference type="ChEBI" id="CHEBI:49072"/>
        <dbReference type="ChEBI" id="CHEBI:57783"/>
        <dbReference type="ChEBI" id="CHEBI:58349"/>
        <dbReference type="ChEBI" id="CHEBI:58476"/>
        <dbReference type="EC" id="1.1.1.86"/>
    </reaction>
</comment>
<dbReference type="Gene3D" id="6.10.240.10">
    <property type="match status" value="1"/>
</dbReference>
<keyword evidence="6 9" id="KW-0460">Magnesium</keyword>
<feature type="binding site" evidence="9 10">
    <location>
        <position position="253"/>
    </location>
    <ligand>
        <name>substrate</name>
    </ligand>
</feature>
<keyword evidence="5 9" id="KW-0479">Metal-binding</keyword>
<dbReference type="InterPro" id="IPR013023">
    <property type="entry name" value="KARI"/>
</dbReference>
<dbReference type="NCBIfam" id="NF009940">
    <property type="entry name" value="PRK13403.1"/>
    <property type="match status" value="1"/>
</dbReference>
<comment type="pathway">
    <text evidence="2 9">Amino-acid biosynthesis; L-isoleucine biosynthesis; L-isoleucine from 2-oxobutanoate: step 2/4.</text>
</comment>
<dbReference type="Gene3D" id="3.40.50.720">
    <property type="entry name" value="NAD(P)-binding Rossmann-like Domain"/>
    <property type="match status" value="1"/>
</dbReference>
<dbReference type="GO" id="GO:0009099">
    <property type="term" value="P:L-valine biosynthetic process"/>
    <property type="evidence" value="ECO:0007669"/>
    <property type="project" value="UniProtKB-UniRule"/>
</dbReference>
<feature type="active site" evidence="9">
    <location>
        <position position="109"/>
    </location>
</feature>
<dbReference type="RefSeq" id="WP_039684154.1">
    <property type="nucleotide sequence ID" value="NZ_CP010028.1"/>
</dbReference>
<comment type="catalytic activity">
    <reaction evidence="9">
        <text>(2R,3R)-2,3-dihydroxy-3-methylpentanoate + NADP(+) = (S)-2-ethyl-2-hydroxy-3-oxobutanoate + NADPH + H(+)</text>
        <dbReference type="Rhea" id="RHEA:13493"/>
        <dbReference type="ChEBI" id="CHEBI:15378"/>
        <dbReference type="ChEBI" id="CHEBI:49256"/>
        <dbReference type="ChEBI" id="CHEBI:49258"/>
        <dbReference type="ChEBI" id="CHEBI:57783"/>
        <dbReference type="ChEBI" id="CHEBI:58349"/>
        <dbReference type="EC" id="1.1.1.86"/>
    </reaction>
</comment>
<evidence type="ECO:0000256" key="8">
    <source>
        <dbReference type="ARBA" id="ARBA00023304"/>
    </source>
</evidence>
<reference evidence="14" key="1">
    <citation type="submission" date="2014-11" db="EMBL/GenBank/DDBJ databases">
        <title>Hymenobacter sp. DG25B genome submission.</title>
        <authorList>
            <person name="Jung H.-Y."/>
            <person name="Kim M.K."/>
            <person name="Srinivasan S."/>
            <person name="Lim S."/>
        </authorList>
    </citation>
    <scope>NUCLEOTIDE SEQUENCE [LARGE SCALE GENOMIC DNA]</scope>
    <source>
        <strain evidence="14">DY59</strain>
    </source>
</reference>
<feature type="binding site" evidence="9 10">
    <location>
        <position position="192"/>
    </location>
    <ligand>
        <name>Mg(2+)</name>
        <dbReference type="ChEBI" id="CHEBI:18420"/>
        <label>1</label>
    </ligand>
</feature>
<dbReference type="UniPathway" id="UPA00047">
    <property type="reaction ID" value="UER00056"/>
</dbReference>
<feature type="binding site" evidence="9">
    <location>
        <position position="52"/>
    </location>
    <ligand>
        <name>NADP(+)</name>
        <dbReference type="ChEBI" id="CHEBI:58349"/>
    </ligand>
</feature>
<evidence type="ECO:0000259" key="12">
    <source>
        <dbReference type="PROSITE" id="PS51851"/>
    </source>
</evidence>
<dbReference type="HAMAP" id="MF_00435">
    <property type="entry name" value="IlvC"/>
    <property type="match status" value="1"/>
</dbReference>
<feature type="binding site" evidence="9 10">
    <location>
        <position position="192"/>
    </location>
    <ligand>
        <name>Mg(2+)</name>
        <dbReference type="ChEBI" id="CHEBI:18420"/>
        <label>2</label>
    </ligand>
</feature>
<dbReference type="AlphaFoldDB" id="A0A0A7KL60"/>
<dbReference type="SUPFAM" id="SSF48179">
    <property type="entry name" value="6-phosphogluconate dehydrogenase C-terminal domain-like"/>
    <property type="match status" value="1"/>
</dbReference>
<feature type="domain" description="KARI N-terminal Rossmann" evidence="11">
    <location>
        <begin position="3"/>
        <end position="183"/>
    </location>
</feature>
<accession>A0A0A7KL60</accession>
<dbReference type="InterPro" id="IPR013116">
    <property type="entry name" value="KARI_N"/>
</dbReference>
<name>A0A0A7KL60_9DEIO</name>
<dbReference type="PANTHER" id="PTHR21371:SF1">
    <property type="entry name" value="KETOL-ACID REDUCTOISOMERASE, MITOCHONDRIAL"/>
    <property type="match status" value="1"/>
</dbReference>
<dbReference type="GO" id="GO:0016853">
    <property type="term" value="F:isomerase activity"/>
    <property type="evidence" value="ECO:0007669"/>
    <property type="project" value="UniProtKB-KW"/>
</dbReference>
<evidence type="ECO:0000256" key="5">
    <source>
        <dbReference type="ARBA" id="ARBA00022723"/>
    </source>
</evidence>
<dbReference type="UniPathway" id="UPA00049">
    <property type="reaction ID" value="UER00060"/>
</dbReference>
<dbReference type="Proteomes" id="UP000030634">
    <property type="component" value="Chromosome"/>
</dbReference>
<dbReference type="FunFam" id="3.40.50.720:FF:000023">
    <property type="entry name" value="Ketol-acid reductoisomerase (NADP(+))"/>
    <property type="match status" value="1"/>
</dbReference>
<comment type="pathway">
    <text evidence="1 9">Amino-acid biosynthesis; L-valine biosynthesis; L-valine from pyruvate: step 2/4.</text>
</comment>
<evidence type="ECO:0000256" key="6">
    <source>
        <dbReference type="ARBA" id="ARBA00022842"/>
    </source>
</evidence>
<organism evidence="13 14">
    <name type="scientific">Deinococcus radiopugnans</name>
    <dbReference type="NCBI Taxonomy" id="57497"/>
    <lineage>
        <taxon>Bacteria</taxon>
        <taxon>Thermotogati</taxon>
        <taxon>Deinococcota</taxon>
        <taxon>Deinococci</taxon>
        <taxon>Deinococcales</taxon>
        <taxon>Deinococcaceae</taxon>
        <taxon>Deinococcus</taxon>
    </lineage>
</organism>
<dbReference type="GO" id="GO:0050661">
    <property type="term" value="F:NADP binding"/>
    <property type="evidence" value="ECO:0007669"/>
    <property type="project" value="InterPro"/>
</dbReference>
<protein>
    <recommendedName>
        <fullName evidence="9">Ketol-acid reductoisomerase (NADP(+))</fullName>
        <shortName evidence="9">KARI</shortName>
        <ecNumber evidence="9">1.1.1.86</ecNumber>
    </recommendedName>
    <alternativeName>
        <fullName evidence="9">Acetohydroxy-acid isomeroreductase</fullName>
        <shortName evidence="9">AHIR</shortName>
    </alternativeName>
    <alternativeName>
        <fullName evidence="9">Alpha-keto-beta-hydroxylacyl reductoisomerase</fullName>
    </alternativeName>
</protein>
<keyword evidence="9" id="KW-0521">NADP</keyword>
<dbReference type="SUPFAM" id="SSF51735">
    <property type="entry name" value="NAD(P)-binding Rossmann-fold domains"/>
    <property type="match status" value="1"/>
</dbReference>
<dbReference type="InterPro" id="IPR036291">
    <property type="entry name" value="NAD(P)-bd_dom_sf"/>
</dbReference>
<feature type="binding site" evidence="9 10">
    <location>
        <position position="196"/>
    </location>
    <ligand>
        <name>Mg(2+)</name>
        <dbReference type="ChEBI" id="CHEBI:18420"/>
        <label>1</label>
    </ligand>
</feature>
<comment type="cofactor">
    <cofactor evidence="9">
        <name>Mg(2+)</name>
        <dbReference type="ChEBI" id="CHEBI:18420"/>
    </cofactor>
    <text evidence="9">Binds 2 magnesium ions per subunit.</text>
</comment>
<dbReference type="HOGENOM" id="CLU_033821_0_1_0"/>
<feature type="binding site" evidence="9 10">
    <location>
        <position position="228"/>
    </location>
    <ligand>
        <name>Mg(2+)</name>
        <dbReference type="ChEBI" id="CHEBI:18420"/>
        <label>2</label>
    </ligand>
</feature>
<dbReference type="EMBL" id="CP010028">
    <property type="protein sequence ID" value="AIZ45308.1"/>
    <property type="molecule type" value="Genomic_DNA"/>
</dbReference>
<dbReference type="GO" id="GO:0000287">
    <property type="term" value="F:magnesium ion binding"/>
    <property type="evidence" value="ECO:0007669"/>
    <property type="project" value="UniProtKB-UniRule"/>
</dbReference>
<evidence type="ECO:0000256" key="1">
    <source>
        <dbReference type="ARBA" id="ARBA00004864"/>
    </source>
</evidence>
<keyword evidence="7 9" id="KW-0560">Oxidoreductase</keyword>
<dbReference type="KEGG" id="dsw:QR90_09655"/>
<evidence type="ECO:0000256" key="3">
    <source>
        <dbReference type="ARBA" id="ARBA00010318"/>
    </source>
</evidence>
<keyword evidence="13" id="KW-0413">Isomerase</keyword>
<feature type="binding site" evidence="9">
    <location>
        <begin position="26"/>
        <end position="29"/>
    </location>
    <ligand>
        <name>NADP(+)</name>
        <dbReference type="ChEBI" id="CHEBI:58349"/>
    </ligand>
</feature>
<evidence type="ECO:0000313" key="14">
    <source>
        <dbReference type="Proteomes" id="UP000030634"/>
    </source>
</evidence>
<dbReference type="NCBIfam" id="NF004017">
    <property type="entry name" value="PRK05479.1"/>
    <property type="match status" value="1"/>
</dbReference>
<dbReference type="PROSITE" id="PS51851">
    <property type="entry name" value="KARI_C"/>
    <property type="match status" value="1"/>
</dbReference>
<gene>
    <name evidence="9" type="primary">ilvC</name>
    <name evidence="13" type="ORF">QR90_09655</name>
</gene>
<comment type="similarity">
    <text evidence="3 9 10">Belongs to the ketol-acid reductoisomerase family.</text>
</comment>
<evidence type="ECO:0000256" key="9">
    <source>
        <dbReference type="HAMAP-Rule" id="MF_00435"/>
    </source>
</evidence>
<feature type="binding site" evidence="9">
    <location>
        <position position="54"/>
    </location>
    <ligand>
        <name>NADP(+)</name>
        <dbReference type="ChEBI" id="CHEBI:58349"/>
    </ligand>
</feature>
<keyword evidence="4 9" id="KW-0028">Amino-acid biosynthesis</keyword>